<dbReference type="NCBIfam" id="TIGR02432">
    <property type="entry name" value="lysidine_TilS_N"/>
    <property type="match status" value="1"/>
</dbReference>
<dbReference type="SUPFAM" id="SSF52402">
    <property type="entry name" value="Adenine nucleotide alpha hydrolases-like"/>
    <property type="match status" value="1"/>
</dbReference>
<reference evidence="8 9" key="1">
    <citation type="journal article" date="2013" name="PLoS ONE">
        <title>Complete Genome Analysis of a Haemophilus parasuis Serovar 12 Strain from China.</title>
        <authorList>
            <person name="Li Y."/>
            <person name="Kwok A.H."/>
            <person name="Jiang J."/>
            <person name="Zou Y."/>
            <person name="Zheng F."/>
            <person name="Chen P."/>
            <person name="Hou C."/>
            <person name="Leung F.C."/>
            <person name="Jiang P."/>
        </authorList>
    </citation>
    <scope>NUCLEOTIDE SEQUENCE [LARGE SCALE GENOMIC DNA]</scope>
    <source>
        <strain evidence="8 9">ZJ0906</strain>
    </source>
</reference>
<keyword evidence="2" id="KW-0436">Ligase</keyword>
<evidence type="ECO:0000256" key="5">
    <source>
        <dbReference type="ARBA" id="ARBA00022840"/>
    </source>
</evidence>
<evidence type="ECO:0000313" key="8">
    <source>
        <dbReference type="EMBL" id="AGO17359.1"/>
    </source>
</evidence>
<dbReference type="AlphaFoldDB" id="A0A806J6T0"/>
<dbReference type="PANTHER" id="PTHR43033">
    <property type="entry name" value="TRNA(ILE)-LYSIDINE SYNTHASE-RELATED"/>
    <property type="match status" value="1"/>
</dbReference>
<keyword evidence="3" id="KW-0819">tRNA processing</keyword>
<name>A0A806J6T0_GLAPU</name>
<dbReference type="InterPro" id="IPR012795">
    <property type="entry name" value="tRNA_Ile_lys_synt_N"/>
</dbReference>
<dbReference type="EMBL" id="CP005384">
    <property type="protein sequence ID" value="AGO17359.1"/>
    <property type="molecule type" value="Genomic_DNA"/>
</dbReference>
<organism evidence="8 9">
    <name type="scientific">Glaesserella parasuis ZJ0906</name>
    <dbReference type="NCBI Taxonomy" id="1322346"/>
    <lineage>
        <taxon>Bacteria</taxon>
        <taxon>Pseudomonadati</taxon>
        <taxon>Pseudomonadota</taxon>
        <taxon>Gammaproteobacteria</taxon>
        <taxon>Pasteurellales</taxon>
        <taxon>Pasteurellaceae</taxon>
        <taxon>Glaesserella</taxon>
    </lineage>
</organism>
<sequence length="172" mass="19822">MDIFAKFEHVVSQHQPTQTHFLVGFSGGLDSTALLSLLTKFCQKRPHFSLSAIHTHHGLSPNADHWMTHCQHLCRQLSVPLIVEKVQVDRRLGVEVGAREARYQAIRRYMRADHILTTGHHQQDQTETFFSRTKTWQRRARLVRYADAKCGLFCTDFSPTAPIHAYRTGRIC</sequence>
<evidence type="ECO:0000256" key="6">
    <source>
        <dbReference type="ARBA" id="ARBA00048539"/>
    </source>
</evidence>
<evidence type="ECO:0000256" key="1">
    <source>
        <dbReference type="ARBA" id="ARBA00013267"/>
    </source>
</evidence>
<evidence type="ECO:0000256" key="4">
    <source>
        <dbReference type="ARBA" id="ARBA00022741"/>
    </source>
</evidence>
<gene>
    <name evidence="8" type="ORF">K756_11330</name>
</gene>
<comment type="catalytic activity">
    <reaction evidence="6">
        <text>cytidine(34) in tRNA(Ile2) + L-lysine + ATP = lysidine(34) in tRNA(Ile2) + AMP + diphosphate + H(+)</text>
        <dbReference type="Rhea" id="RHEA:43744"/>
        <dbReference type="Rhea" id="RHEA-COMP:10625"/>
        <dbReference type="Rhea" id="RHEA-COMP:10670"/>
        <dbReference type="ChEBI" id="CHEBI:15378"/>
        <dbReference type="ChEBI" id="CHEBI:30616"/>
        <dbReference type="ChEBI" id="CHEBI:32551"/>
        <dbReference type="ChEBI" id="CHEBI:33019"/>
        <dbReference type="ChEBI" id="CHEBI:82748"/>
        <dbReference type="ChEBI" id="CHEBI:83665"/>
        <dbReference type="ChEBI" id="CHEBI:456215"/>
        <dbReference type="EC" id="6.3.4.19"/>
    </reaction>
</comment>
<dbReference type="Proteomes" id="UP000014672">
    <property type="component" value="Chromosome"/>
</dbReference>
<dbReference type="InterPro" id="IPR014729">
    <property type="entry name" value="Rossmann-like_a/b/a_fold"/>
</dbReference>
<proteinExistence type="predicted"/>
<dbReference type="KEGG" id="hpaz:K756_11330"/>
<evidence type="ECO:0000256" key="3">
    <source>
        <dbReference type="ARBA" id="ARBA00022694"/>
    </source>
</evidence>
<dbReference type="Pfam" id="PF01171">
    <property type="entry name" value="ATP_bind_3"/>
    <property type="match status" value="1"/>
</dbReference>
<dbReference type="GO" id="GO:0008033">
    <property type="term" value="P:tRNA processing"/>
    <property type="evidence" value="ECO:0007669"/>
    <property type="project" value="UniProtKB-KW"/>
</dbReference>
<evidence type="ECO:0000313" key="9">
    <source>
        <dbReference type="Proteomes" id="UP000014672"/>
    </source>
</evidence>
<keyword evidence="5" id="KW-0067">ATP-binding</keyword>
<evidence type="ECO:0000256" key="2">
    <source>
        <dbReference type="ARBA" id="ARBA00022598"/>
    </source>
</evidence>
<accession>A0A806J6T0</accession>
<keyword evidence="4" id="KW-0547">Nucleotide-binding</keyword>
<protein>
    <recommendedName>
        <fullName evidence="1">tRNA(Ile)-lysidine synthetase</fullName>
        <ecNumber evidence="1">6.3.4.19</ecNumber>
    </recommendedName>
</protein>
<dbReference type="PANTHER" id="PTHR43033:SF1">
    <property type="entry name" value="TRNA(ILE)-LYSIDINE SYNTHASE-RELATED"/>
    <property type="match status" value="1"/>
</dbReference>
<dbReference type="EC" id="6.3.4.19" evidence="1"/>
<dbReference type="GO" id="GO:0032267">
    <property type="term" value="F:tRNA(Ile)-lysidine synthase activity"/>
    <property type="evidence" value="ECO:0007669"/>
    <property type="project" value="UniProtKB-EC"/>
</dbReference>
<dbReference type="CDD" id="cd01992">
    <property type="entry name" value="TilS_N"/>
    <property type="match status" value="1"/>
</dbReference>
<dbReference type="GO" id="GO:0005524">
    <property type="term" value="F:ATP binding"/>
    <property type="evidence" value="ECO:0007669"/>
    <property type="project" value="UniProtKB-KW"/>
</dbReference>
<evidence type="ECO:0000259" key="7">
    <source>
        <dbReference type="Pfam" id="PF01171"/>
    </source>
</evidence>
<dbReference type="InterPro" id="IPR012094">
    <property type="entry name" value="tRNA_Ile_lys_synt"/>
</dbReference>
<dbReference type="InterPro" id="IPR011063">
    <property type="entry name" value="TilS/TtcA_N"/>
</dbReference>
<dbReference type="Gene3D" id="3.40.50.620">
    <property type="entry name" value="HUPs"/>
    <property type="match status" value="1"/>
</dbReference>
<feature type="domain" description="tRNA(Ile)-lysidine/2-thiocytidine synthase N-terminal" evidence="7">
    <location>
        <begin position="21"/>
        <end position="140"/>
    </location>
</feature>